<name>A0A4U5UJW6_COLLU</name>
<evidence type="ECO:0000313" key="5">
    <source>
        <dbReference type="Proteomes" id="UP000298787"/>
    </source>
</evidence>
<dbReference type="PANTHER" id="PTHR15917:SF0">
    <property type="entry name" value="PROTEIN LARGEN"/>
    <property type="match status" value="1"/>
</dbReference>
<dbReference type="PANTHER" id="PTHR15917">
    <property type="match status" value="1"/>
</dbReference>
<reference evidence="4 5" key="1">
    <citation type="submission" date="2019-01" db="EMBL/GenBank/DDBJ databases">
        <title>Genome Assembly of Collichthys lucidus.</title>
        <authorList>
            <person name="Cai M."/>
            <person name="Xiao S."/>
        </authorList>
    </citation>
    <scope>NUCLEOTIDE SEQUENCE [LARGE SCALE GENOMIC DNA]</scope>
    <source>
        <strain evidence="4">JT15FE1705JMU</strain>
        <tissue evidence="4">Muscle</tissue>
    </source>
</reference>
<feature type="compositionally biased region" description="Pro residues" evidence="3">
    <location>
        <begin position="176"/>
        <end position="191"/>
    </location>
</feature>
<dbReference type="GO" id="GO:0045727">
    <property type="term" value="P:positive regulation of translation"/>
    <property type="evidence" value="ECO:0007669"/>
    <property type="project" value="TreeGrafter"/>
</dbReference>
<feature type="region of interest" description="Disordered" evidence="3">
    <location>
        <begin position="159"/>
        <end position="193"/>
    </location>
</feature>
<feature type="compositionally biased region" description="Polar residues" evidence="3">
    <location>
        <begin position="406"/>
        <end position="415"/>
    </location>
</feature>
<feature type="compositionally biased region" description="Pro residues" evidence="3">
    <location>
        <begin position="532"/>
        <end position="548"/>
    </location>
</feature>
<feature type="compositionally biased region" description="Low complexity" evidence="3">
    <location>
        <begin position="378"/>
        <end position="394"/>
    </location>
</feature>
<organism evidence="4 5">
    <name type="scientific">Collichthys lucidus</name>
    <name type="common">Big head croaker</name>
    <name type="synonym">Sciaena lucida</name>
    <dbReference type="NCBI Taxonomy" id="240159"/>
    <lineage>
        <taxon>Eukaryota</taxon>
        <taxon>Metazoa</taxon>
        <taxon>Chordata</taxon>
        <taxon>Craniata</taxon>
        <taxon>Vertebrata</taxon>
        <taxon>Euteleostomi</taxon>
        <taxon>Actinopterygii</taxon>
        <taxon>Neopterygii</taxon>
        <taxon>Teleostei</taxon>
        <taxon>Neoteleostei</taxon>
        <taxon>Acanthomorphata</taxon>
        <taxon>Eupercaria</taxon>
        <taxon>Sciaenidae</taxon>
        <taxon>Collichthys</taxon>
    </lineage>
</organism>
<feature type="region of interest" description="Disordered" evidence="3">
    <location>
        <begin position="102"/>
        <end position="146"/>
    </location>
</feature>
<gene>
    <name evidence="4" type="ORF">D9C73_008691</name>
</gene>
<dbReference type="STRING" id="240159.A0A4U5UJW6"/>
<accession>A0A4U5UJW6</accession>
<feature type="compositionally biased region" description="Basic and acidic residues" evidence="3">
    <location>
        <begin position="638"/>
        <end position="660"/>
    </location>
</feature>
<evidence type="ECO:0000256" key="1">
    <source>
        <dbReference type="ARBA" id="ARBA00023054"/>
    </source>
</evidence>
<feature type="region of interest" description="Disordered" evidence="3">
    <location>
        <begin position="487"/>
        <end position="551"/>
    </location>
</feature>
<evidence type="ECO:0000256" key="3">
    <source>
        <dbReference type="SAM" id="MobiDB-lite"/>
    </source>
</evidence>
<evidence type="ECO:0000256" key="2">
    <source>
        <dbReference type="SAM" id="Coils"/>
    </source>
</evidence>
<proteinExistence type="predicted"/>
<feature type="region of interest" description="Disordered" evidence="3">
    <location>
        <begin position="563"/>
        <end position="666"/>
    </location>
</feature>
<dbReference type="InterPro" id="IPR027997">
    <property type="entry name" value="Largen/INSYN1"/>
</dbReference>
<feature type="coiled-coil region" evidence="2">
    <location>
        <begin position="319"/>
        <end position="346"/>
    </location>
</feature>
<evidence type="ECO:0000313" key="4">
    <source>
        <dbReference type="EMBL" id="TKS74608.1"/>
    </source>
</evidence>
<dbReference type="GO" id="GO:0045793">
    <property type="term" value="P:positive regulation of cell size"/>
    <property type="evidence" value="ECO:0007669"/>
    <property type="project" value="TreeGrafter"/>
</dbReference>
<feature type="region of interest" description="Disordered" evidence="3">
    <location>
        <begin position="296"/>
        <end position="315"/>
    </location>
</feature>
<feature type="compositionally biased region" description="Polar residues" evidence="3">
    <location>
        <begin position="115"/>
        <end position="131"/>
    </location>
</feature>
<dbReference type="AlphaFoldDB" id="A0A4U5UJW6"/>
<feature type="compositionally biased region" description="Polar residues" evidence="3">
    <location>
        <begin position="563"/>
        <end position="594"/>
    </location>
</feature>
<feature type="region of interest" description="Disordered" evidence="3">
    <location>
        <begin position="1"/>
        <end position="20"/>
    </location>
</feature>
<dbReference type="Proteomes" id="UP000298787">
    <property type="component" value="Chromosome 8"/>
</dbReference>
<keyword evidence="1 2" id="KW-0175">Coiled coil</keyword>
<protein>
    <submittedName>
        <fullName evidence="4">Protein Largen</fullName>
    </submittedName>
</protein>
<keyword evidence="5" id="KW-1185">Reference proteome</keyword>
<feature type="region of interest" description="Disordered" evidence="3">
    <location>
        <begin position="363"/>
        <end position="443"/>
    </location>
</feature>
<dbReference type="EMBL" id="CM014085">
    <property type="protein sequence ID" value="TKS74608.1"/>
    <property type="molecule type" value="Genomic_DNA"/>
</dbReference>
<sequence>MFSDSRAPAPGEQKGFKPHAPHFIPWLRNSLKPQHSSDLGLNGPFKSTSEVRNNLNPLERAKGIGFFSIHGKDRVKKGDVRCNGVGMARMLPVVLRGHHILPGSLGKQREDSPARWNQSSELHPDPNTQISPGDGPQGLSNSSTSAQDNQTFVRNHSSLLQSHSDGTITRKYGPLVGPPPAPAPAPAPAPEEPVVVSMEDRREKVWDYASSTIYRQQGFTSSFSHIKHQSRNSQSQRDLTALREPPVEAFHGHLNGVIFSTEIPQRGLGCTTTLRGPKKPRSSLERIGILAQNQTWVQHRPTSEGESQSKEAGCSRKVRNQIKRVVDNLEQVLTALRDVHQEMKEVVQQIDYLTSSIDLNEEEQQRTAGGDAAKHPSDSSSTSGSSSSEVTVGSIYQRPSEPEDQPGTTDSSGTLRRNHHSRSQSPPNVLLCPVTSGSSSERSRNLRFTCSLGSAPRQVGLLQYNNNPASSSPPQLQTLTSHDLTLSPQRNLPVRPPTPGLSPLTVNLHHPSSPGSPPHSPGPSSSIRVSPGSPPSPLSIKPHPPPTLSPSVIIENRSYQISQNDHPSAGQLSPSSTHPVSASCPPTDSETVSSNDREQRASSGPVKGPSQVCPAATAKPPTAQNRRGRKPPPYPHNRPSELAKKVKEPRKAPPYPEKRRLLSTTV</sequence>